<evidence type="ECO:0000256" key="9">
    <source>
        <dbReference type="RuleBase" id="RU003357"/>
    </source>
</evidence>
<keyword evidence="4 8" id="KW-0812">Transmembrane</keyword>
<dbReference type="EMBL" id="JAMXFF010000027">
    <property type="protein sequence ID" value="MCT7968133.1"/>
    <property type="molecule type" value="Genomic_DNA"/>
</dbReference>
<dbReference type="RefSeq" id="WP_368007671.1">
    <property type="nucleotide sequence ID" value="NZ_JAMXFF010000027.1"/>
</dbReference>
<accession>A0ABT2MTX0</accession>
<dbReference type="InterPro" id="IPR000531">
    <property type="entry name" value="Beta-barrel_TonB"/>
</dbReference>
<dbReference type="Proteomes" id="UP001525890">
    <property type="component" value="Unassembled WGS sequence"/>
</dbReference>
<name>A0ABT2MTX0_9CYAN</name>
<dbReference type="InterPro" id="IPR036942">
    <property type="entry name" value="Beta-barrel_TonB_sf"/>
</dbReference>
<dbReference type="InterPro" id="IPR039426">
    <property type="entry name" value="TonB-dep_rcpt-like"/>
</dbReference>
<gene>
    <name evidence="14" type="ORF">NG799_17610</name>
</gene>
<evidence type="ECO:0000313" key="14">
    <source>
        <dbReference type="EMBL" id="MCT7968133.1"/>
    </source>
</evidence>
<dbReference type="SUPFAM" id="SSF56935">
    <property type="entry name" value="Porins"/>
    <property type="match status" value="1"/>
</dbReference>
<dbReference type="PANTHER" id="PTHR30069">
    <property type="entry name" value="TONB-DEPENDENT OUTER MEMBRANE RECEPTOR"/>
    <property type="match status" value="1"/>
</dbReference>
<evidence type="ECO:0000256" key="5">
    <source>
        <dbReference type="ARBA" id="ARBA00023077"/>
    </source>
</evidence>
<comment type="similarity">
    <text evidence="8 9">Belongs to the TonB-dependent receptor family.</text>
</comment>
<organism evidence="14 15">
    <name type="scientific">Laspinema palackyanum D2a</name>
    <dbReference type="NCBI Taxonomy" id="2953684"/>
    <lineage>
        <taxon>Bacteria</taxon>
        <taxon>Bacillati</taxon>
        <taxon>Cyanobacteriota</taxon>
        <taxon>Cyanophyceae</taxon>
        <taxon>Oscillatoriophycideae</taxon>
        <taxon>Oscillatoriales</taxon>
        <taxon>Laspinemataceae</taxon>
        <taxon>Laspinema</taxon>
        <taxon>Laspinema palackyanum</taxon>
    </lineage>
</organism>
<evidence type="ECO:0000256" key="8">
    <source>
        <dbReference type="PROSITE-ProRule" id="PRU01360"/>
    </source>
</evidence>
<dbReference type="PANTHER" id="PTHR30069:SF42">
    <property type="entry name" value="FERRIC AEROBACTIN RECEPTOR"/>
    <property type="match status" value="1"/>
</dbReference>
<proteinExistence type="inferred from homology"/>
<comment type="caution">
    <text evidence="14">The sequence shown here is derived from an EMBL/GenBank/DDBJ whole genome shotgun (WGS) entry which is preliminary data.</text>
</comment>
<keyword evidence="3 8" id="KW-1134">Transmembrane beta strand</keyword>
<evidence type="ECO:0000256" key="4">
    <source>
        <dbReference type="ARBA" id="ARBA00022692"/>
    </source>
</evidence>
<dbReference type="Pfam" id="PF07715">
    <property type="entry name" value="Plug"/>
    <property type="match status" value="1"/>
</dbReference>
<dbReference type="InterPro" id="IPR012910">
    <property type="entry name" value="Plug_dom"/>
</dbReference>
<keyword evidence="2 8" id="KW-0813">Transport</keyword>
<keyword evidence="6 8" id="KW-0472">Membrane</keyword>
<evidence type="ECO:0000256" key="2">
    <source>
        <dbReference type="ARBA" id="ARBA00022448"/>
    </source>
</evidence>
<dbReference type="Pfam" id="PF00593">
    <property type="entry name" value="TonB_dep_Rec_b-barrel"/>
    <property type="match status" value="1"/>
</dbReference>
<dbReference type="Gene3D" id="2.40.170.20">
    <property type="entry name" value="TonB-dependent receptor, beta-barrel domain"/>
    <property type="match status" value="1"/>
</dbReference>
<protein>
    <submittedName>
        <fullName evidence="14">TonB-dependent receptor</fullName>
    </submittedName>
</protein>
<dbReference type="Gene3D" id="2.170.130.10">
    <property type="entry name" value="TonB-dependent receptor, plug domain"/>
    <property type="match status" value="1"/>
</dbReference>
<evidence type="ECO:0000256" key="1">
    <source>
        <dbReference type="ARBA" id="ARBA00004571"/>
    </source>
</evidence>
<evidence type="ECO:0000313" key="15">
    <source>
        <dbReference type="Proteomes" id="UP001525890"/>
    </source>
</evidence>
<feature type="domain" description="TonB-dependent receptor-like beta-barrel" evidence="11">
    <location>
        <begin position="368"/>
        <end position="800"/>
    </location>
</feature>
<evidence type="ECO:0000259" key="11">
    <source>
        <dbReference type="Pfam" id="PF00593"/>
    </source>
</evidence>
<evidence type="ECO:0000256" key="7">
    <source>
        <dbReference type="ARBA" id="ARBA00023237"/>
    </source>
</evidence>
<evidence type="ECO:0000256" key="6">
    <source>
        <dbReference type="ARBA" id="ARBA00023136"/>
    </source>
</evidence>
<evidence type="ECO:0000259" key="13">
    <source>
        <dbReference type="Pfam" id="PF11741"/>
    </source>
</evidence>
<keyword evidence="5 9" id="KW-0798">TonB box</keyword>
<dbReference type="InterPro" id="IPR037066">
    <property type="entry name" value="Plug_dom_sf"/>
</dbReference>
<feature type="domain" description="TonB-dependent receptor plug" evidence="12">
    <location>
        <begin position="172"/>
        <end position="274"/>
    </location>
</feature>
<evidence type="ECO:0000256" key="10">
    <source>
        <dbReference type="SAM" id="MobiDB-lite"/>
    </source>
</evidence>
<keyword evidence="14" id="KW-0675">Receptor</keyword>
<comment type="subcellular location">
    <subcellularLocation>
        <location evidence="1 8">Cell outer membrane</location>
        <topology evidence="1 8">Multi-pass membrane protein</topology>
    </subcellularLocation>
</comment>
<evidence type="ECO:0000259" key="12">
    <source>
        <dbReference type="Pfam" id="PF07715"/>
    </source>
</evidence>
<dbReference type="PROSITE" id="PS52016">
    <property type="entry name" value="TONB_DEPENDENT_REC_3"/>
    <property type="match status" value="1"/>
</dbReference>
<evidence type="ECO:0000256" key="3">
    <source>
        <dbReference type="ARBA" id="ARBA00022452"/>
    </source>
</evidence>
<dbReference type="InterPro" id="IPR021731">
    <property type="entry name" value="AMIN_dom"/>
</dbReference>
<feature type="domain" description="AMIN" evidence="13">
    <location>
        <begin position="23"/>
        <end position="108"/>
    </location>
</feature>
<keyword evidence="15" id="KW-1185">Reference proteome</keyword>
<sequence>MASTIALVAAGPVSAQVSLITGVRLNQTPTGVEVVLQTLSGGTPEVLTSQDGETFIADIVNAQLRLPGGENFLADNPIEGISAIAVTAGEGNQVRVTVTGTNAVPVTDFVVENGQIGFRVTPSAETVTVPPPPTETETSPETETETESQTVPADEEIIELIVTATRIAEQITDVPASISVVGEEKIEEQTRLTRDLGTILSQEVPGLSVGTQSASTFGQNLRGRNISVIIDGVPQSTNRNASRDLRTIDPSAIERVEVLRGPTAIYGDGATGGVINIITKRGRGEGLQAETTVDLNAFPTNIGETFGQNIQQSFSGSFENFDFALNGSFSRTSAQFDAWGDRIPPDPNAQGGIGDSNTFNLLSKVGVNFTDSQRLQFTVNYFRDTQDTDYTTDPIVDEIPGRQRARALEGLDLDDSQQTTNLNTSLDYTHDDIFGSSFQGQIYYRDYFTRFFPFDAREFASLGNTIFQSRIESEKYGARLQVDTPIVDAARANLLWGVDLVRENTNQPVSIFDPVAFDNSNGLTYNRIGSRTWSPFQRQDNLGLFAQLKWNVSDRVVLRGGVRHERINVDVNDYTTLSGNRIQGGELDYNATLFNVGSVVYPTEEISLFANFSQGFSIADVGRVLRGAAPGFTVESLDPEAQTVNNYEIGIRGNYERIQTSIAGFYNTSNLGSSFTQDFEIIRAPERVYGVEFALDAQPSENWGLGTSFTWTEGGADVNDDGDYESPLNGFRISPIKITAYIENETLPGWNNRIQALYSGTRNPTGEGFGLLEVDSYVTLDFISSLNIGRGRLVLGVENLLNAEYFPVVSQLQGADTAYAAARGRSIRLGYSFSW</sequence>
<dbReference type="Pfam" id="PF11741">
    <property type="entry name" value="AMIN"/>
    <property type="match status" value="1"/>
</dbReference>
<dbReference type="CDD" id="cd01347">
    <property type="entry name" value="ligand_gated_channel"/>
    <property type="match status" value="1"/>
</dbReference>
<feature type="region of interest" description="Disordered" evidence="10">
    <location>
        <begin position="124"/>
        <end position="151"/>
    </location>
</feature>
<keyword evidence="7 8" id="KW-0998">Cell outer membrane</keyword>
<reference evidence="14 15" key="1">
    <citation type="journal article" date="2022" name="Front. Microbiol.">
        <title>High genomic differentiation and limited gene flow indicate recent cryptic speciation within the genus Laspinema (cyanobacteria).</title>
        <authorList>
            <person name="Stanojkovic A."/>
            <person name="Skoupy S."/>
            <person name="Skaloud P."/>
            <person name="Dvorak P."/>
        </authorList>
    </citation>
    <scope>NUCLEOTIDE SEQUENCE [LARGE SCALE GENOMIC DNA]</scope>
    <source>
        <strain evidence="14 15">D2a</strain>
    </source>
</reference>